<feature type="region of interest" description="Disordered" evidence="1">
    <location>
        <begin position="171"/>
        <end position="215"/>
    </location>
</feature>
<evidence type="ECO:0000256" key="3">
    <source>
        <dbReference type="SAM" id="SignalP"/>
    </source>
</evidence>
<evidence type="ECO:0000256" key="1">
    <source>
        <dbReference type="SAM" id="MobiDB-lite"/>
    </source>
</evidence>
<dbReference type="EMBL" id="KZ293771">
    <property type="protein sequence ID" value="PBK79544.1"/>
    <property type="molecule type" value="Genomic_DNA"/>
</dbReference>
<feature type="region of interest" description="Disordered" evidence="1">
    <location>
        <begin position="297"/>
        <end position="331"/>
    </location>
</feature>
<gene>
    <name evidence="4" type="ORF">ARMGADRAFT_1040716</name>
</gene>
<accession>A0A2H3CDY2</accession>
<organism evidence="4 5">
    <name type="scientific">Armillaria gallica</name>
    <name type="common">Bulbous honey fungus</name>
    <name type="synonym">Armillaria bulbosa</name>
    <dbReference type="NCBI Taxonomy" id="47427"/>
    <lineage>
        <taxon>Eukaryota</taxon>
        <taxon>Fungi</taxon>
        <taxon>Dikarya</taxon>
        <taxon>Basidiomycota</taxon>
        <taxon>Agaricomycotina</taxon>
        <taxon>Agaricomycetes</taxon>
        <taxon>Agaricomycetidae</taxon>
        <taxon>Agaricales</taxon>
        <taxon>Marasmiineae</taxon>
        <taxon>Physalacriaceae</taxon>
        <taxon>Armillaria</taxon>
    </lineage>
</organism>
<dbReference type="InParanoid" id="A0A2H3CDY2"/>
<keyword evidence="2" id="KW-0472">Membrane</keyword>
<feature type="transmembrane region" description="Helical" evidence="2">
    <location>
        <begin position="219"/>
        <end position="240"/>
    </location>
</feature>
<dbReference type="Proteomes" id="UP000217790">
    <property type="component" value="Unassembled WGS sequence"/>
</dbReference>
<dbReference type="OrthoDB" id="2999300at2759"/>
<keyword evidence="3" id="KW-0732">Signal</keyword>
<protein>
    <recommendedName>
        <fullName evidence="6">Mid2 domain-containing protein</fullName>
    </recommendedName>
</protein>
<dbReference type="AlphaFoldDB" id="A0A2H3CDY2"/>
<keyword evidence="5" id="KW-1185">Reference proteome</keyword>
<evidence type="ECO:0008006" key="6">
    <source>
        <dbReference type="Google" id="ProtNLM"/>
    </source>
</evidence>
<evidence type="ECO:0000256" key="2">
    <source>
        <dbReference type="SAM" id="Phobius"/>
    </source>
</evidence>
<keyword evidence="2" id="KW-1133">Transmembrane helix</keyword>
<proteinExistence type="predicted"/>
<reference evidence="5" key="1">
    <citation type="journal article" date="2017" name="Nat. Ecol. Evol.">
        <title>Genome expansion and lineage-specific genetic innovations in the forest pathogenic fungi Armillaria.</title>
        <authorList>
            <person name="Sipos G."/>
            <person name="Prasanna A.N."/>
            <person name="Walter M.C."/>
            <person name="O'Connor E."/>
            <person name="Balint B."/>
            <person name="Krizsan K."/>
            <person name="Kiss B."/>
            <person name="Hess J."/>
            <person name="Varga T."/>
            <person name="Slot J."/>
            <person name="Riley R."/>
            <person name="Boka B."/>
            <person name="Rigling D."/>
            <person name="Barry K."/>
            <person name="Lee J."/>
            <person name="Mihaltcheva S."/>
            <person name="LaButti K."/>
            <person name="Lipzen A."/>
            <person name="Waldron R."/>
            <person name="Moloney N.M."/>
            <person name="Sperisen C."/>
            <person name="Kredics L."/>
            <person name="Vagvoelgyi C."/>
            <person name="Patrignani A."/>
            <person name="Fitzpatrick D."/>
            <person name="Nagy I."/>
            <person name="Doyle S."/>
            <person name="Anderson J.B."/>
            <person name="Grigoriev I.V."/>
            <person name="Gueldener U."/>
            <person name="Muensterkoetter M."/>
            <person name="Nagy L.G."/>
        </authorList>
    </citation>
    <scope>NUCLEOTIDE SEQUENCE [LARGE SCALE GENOMIC DNA]</scope>
    <source>
        <strain evidence="5">Ar21-2</strain>
    </source>
</reference>
<name>A0A2H3CDY2_ARMGA</name>
<sequence length="406" mass="43031">MLFHFVFFLLDGVQKNATVGIPVQLTWHLQGDDPDNFRFSLRNVSHGLEEVERIPFTLPTNGTREGTVMVNFPFPGSYLIEAINVNTNEVICDRHLSVAPATTSSGSISVTTASIQISSTASTSSTSLLHSGNITPSSTSSVSTAASQNTAHIVSIESTLSSNSLSISLSGESTTLSPTPSHLTESSSMGGDASTLTATTPVSTSNSSSPRGPQKTSTIIGAVIGVIGFLLLLFLGVVLCRHLHRNRSSILLPSPKGIFPYLQSRGMTQTLRKNDAAASNSADVISTPMNPFMVDVEEGLPGADLPRKEREPVTDTRRTSVTSDDNVPVPSLSGGFSARGSLQILGGEQLSHSSTPGLLSHAGNNKIAEEITRLRTRIQESAIDRAPLCDQDSETEPPPAYVKDAY</sequence>
<evidence type="ECO:0000313" key="4">
    <source>
        <dbReference type="EMBL" id="PBK79544.1"/>
    </source>
</evidence>
<feature type="region of interest" description="Disordered" evidence="1">
    <location>
        <begin position="382"/>
        <end position="406"/>
    </location>
</feature>
<evidence type="ECO:0000313" key="5">
    <source>
        <dbReference type="Proteomes" id="UP000217790"/>
    </source>
</evidence>
<feature type="signal peptide" evidence="3">
    <location>
        <begin position="1"/>
        <end position="18"/>
    </location>
</feature>
<feature type="chain" id="PRO_5013635223" description="Mid2 domain-containing protein" evidence="3">
    <location>
        <begin position="19"/>
        <end position="406"/>
    </location>
</feature>
<keyword evidence="2" id="KW-0812">Transmembrane</keyword>
<feature type="compositionally biased region" description="Low complexity" evidence="1">
    <location>
        <begin position="171"/>
        <end position="188"/>
    </location>
</feature>
<feature type="compositionally biased region" description="Basic and acidic residues" evidence="1">
    <location>
        <begin position="305"/>
        <end position="318"/>
    </location>
</feature>
<dbReference type="OMA" id="CDQDSET"/>
<feature type="compositionally biased region" description="Low complexity" evidence="1">
    <location>
        <begin position="197"/>
        <end position="209"/>
    </location>
</feature>